<dbReference type="Pfam" id="PF13646">
    <property type="entry name" value="HEAT_2"/>
    <property type="match status" value="1"/>
</dbReference>
<dbReference type="KEGG" id="plon:Pla110_40610"/>
<dbReference type="EMBL" id="CP036281">
    <property type="protein sequence ID" value="QDU82306.1"/>
    <property type="molecule type" value="Genomic_DNA"/>
</dbReference>
<dbReference type="OrthoDB" id="2942229at2"/>
<gene>
    <name evidence="2" type="ORF">Pla110_40610</name>
</gene>
<organism evidence="2 3">
    <name type="scientific">Polystyrenella longa</name>
    <dbReference type="NCBI Taxonomy" id="2528007"/>
    <lineage>
        <taxon>Bacteria</taxon>
        <taxon>Pseudomonadati</taxon>
        <taxon>Planctomycetota</taxon>
        <taxon>Planctomycetia</taxon>
        <taxon>Planctomycetales</taxon>
        <taxon>Planctomycetaceae</taxon>
        <taxon>Polystyrenella</taxon>
    </lineage>
</organism>
<dbReference type="PROSITE" id="PS51977">
    <property type="entry name" value="WGR"/>
    <property type="match status" value="1"/>
</dbReference>
<dbReference type="RefSeq" id="WP_144998373.1">
    <property type="nucleotide sequence ID" value="NZ_CP036281.1"/>
</dbReference>
<evidence type="ECO:0000259" key="1">
    <source>
        <dbReference type="PROSITE" id="PS51977"/>
    </source>
</evidence>
<proteinExistence type="predicted"/>
<name>A0A518CSW0_9PLAN</name>
<accession>A0A518CSW0</accession>
<dbReference type="Proteomes" id="UP000317178">
    <property type="component" value="Chromosome"/>
</dbReference>
<dbReference type="InterPro" id="IPR016024">
    <property type="entry name" value="ARM-type_fold"/>
</dbReference>
<dbReference type="CDD" id="cd07998">
    <property type="entry name" value="WGR_DNA_ligase"/>
    <property type="match status" value="1"/>
</dbReference>
<feature type="domain" description="WGR" evidence="1">
    <location>
        <begin position="1"/>
        <end position="89"/>
    </location>
</feature>
<keyword evidence="3" id="KW-1185">Reference proteome</keyword>
<dbReference type="InterPro" id="IPR011989">
    <property type="entry name" value="ARM-like"/>
</dbReference>
<dbReference type="InterPro" id="IPR008893">
    <property type="entry name" value="WGR_domain"/>
</dbReference>
<evidence type="ECO:0000313" key="3">
    <source>
        <dbReference type="Proteomes" id="UP000317178"/>
    </source>
</evidence>
<dbReference type="AlphaFoldDB" id="A0A518CSW0"/>
<reference evidence="2 3" key="1">
    <citation type="submission" date="2019-02" db="EMBL/GenBank/DDBJ databases">
        <title>Deep-cultivation of Planctomycetes and their phenomic and genomic characterization uncovers novel biology.</title>
        <authorList>
            <person name="Wiegand S."/>
            <person name="Jogler M."/>
            <person name="Boedeker C."/>
            <person name="Pinto D."/>
            <person name="Vollmers J."/>
            <person name="Rivas-Marin E."/>
            <person name="Kohn T."/>
            <person name="Peeters S.H."/>
            <person name="Heuer A."/>
            <person name="Rast P."/>
            <person name="Oberbeckmann S."/>
            <person name="Bunk B."/>
            <person name="Jeske O."/>
            <person name="Meyerdierks A."/>
            <person name="Storesund J.E."/>
            <person name="Kallscheuer N."/>
            <person name="Luecker S."/>
            <person name="Lage O.M."/>
            <person name="Pohl T."/>
            <person name="Merkel B.J."/>
            <person name="Hornburger P."/>
            <person name="Mueller R.-W."/>
            <person name="Bruemmer F."/>
            <person name="Labrenz M."/>
            <person name="Spormann A.M."/>
            <person name="Op den Camp H."/>
            <person name="Overmann J."/>
            <person name="Amann R."/>
            <person name="Jetten M.S.M."/>
            <person name="Mascher T."/>
            <person name="Medema M.H."/>
            <person name="Devos D.P."/>
            <person name="Kaster A.-K."/>
            <person name="Ovreas L."/>
            <person name="Rohde M."/>
            <person name="Galperin M.Y."/>
            <person name="Jogler C."/>
        </authorList>
    </citation>
    <scope>NUCLEOTIDE SEQUENCE [LARGE SCALE GENOMIC DNA]</scope>
    <source>
        <strain evidence="2 3">Pla110</strain>
    </source>
</reference>
<sequence length="1015" mass="116514">MKLHKQVILEFREGNSDEIYEIDLCEIGPDQFVVNFRHGHRGTTLSEGTNTDEPLSFSDAELMFEELVTSKTTKGYRETTHTAIAPLSEQEAEAQVTKAASQLTAREQAILNRLSRDKDTNHSWKLSRAVWRAGEFRLHEAEPVLISLLGSGDPMLDYAVAWSLGRLGGTASRAALSLFIDDENNAPHARRIATVALAQILTGEEQRGFLEQQLHGLPDNLLKSALDGPIELFEKDLREFRNESDKQTALVMESLYLLNNEFVRPVLLTWLQSAEFKHDLFQALRHIFKAAELRCDAEVFGILAYRFETTKSGRDRFRKESKFYFRRRIWWTLKRMAELEQPEFVPMAAHLLRQYTDGDAVPERKKYTYVPIPKTYRYQSITVRYGPYAPYLALNQLLYGNSPRFELDKARRYFCFQKEYQGNDGLLNNVREEAFPELWEQQPQVVFEMLTVSCCEKVHHFGVHVLRDCPSFCNEMESSSLISLLETPYTVTNHYALELARPRYDADSPDLDLLTALANCSYDEAQKQAWEWITPVRETLFANSDFAVALLASPQPQTRQHARQVLREVDLSTTVRREILKQIFSRLYKLDEIDSRLAAELSQMLLENFEKDLQRVNLDVLLYLAAHRVPELRRFAGELILLHDTFRQAPPVDVLVALLSSKQEIVVDVGIQIFLQLSPEVLKENEEIVFQLIRHPQEKIRELMRPTLIELAQSDSLFGHQISVRLVEALLISGASEGVPTYTMQLLCSDLRGFLNDVPSRQVWQLLNSKSGPAQQLGAELLETNVDSIELSVYDLVVLADHDLIDVRQIARQWCRKDVDKIRKDLPAAIKLFDTRWDDSRQFAFQYFRENVVESELLSPDMQIAICDSTRPDVQQFGRELITRAFDEEHAEEYLIKLSEHPSGDMQLFASSLLGQYEGDDGEHLRRLSYFFASVLSRVNRGRVVKNRVYRFLEQEASKSEANAQVVIDLLNRQSATAAIGDKSRAIEILLAIHARYPTLPTILQLQPVEVRNGV</sequence>
<dbReference type="SUPFAM" id="SSF48371">
    <property type="entry name" value="ARM repeat"/>
    <property type="match status" value="1"/>
</dbReference>
<dbReference type="Gene3D" id="2.20.140.10">
    <property type="entry name" value="WGR domain"/>
    <property type="match status" value="1"/>
</dbReference>
<evidence type="ECO:0000313" key="2">
    <source>
        <dbReference type="EMBL" id="QDU82306.1"/>
    </source>
</evidence>
<protein>
    <recommendedName>
        <fullName evidence="1">WGR domain-containing protein</fullName>
    </recommendedName>
</protein>
<dbReference type="Gene3D" id="1.25.10.10">
    <property type="entry name" value="Leucine-rich Repeat Variant"/>
    <property type="match status" value="1"/>
</dbReference>